<accession>A0ABV8QPZ9</accession>
<evidence type="ECO:0000313" key="3">
    <source>
        <dbReference type="Proteomes" id="UP001595907"/>
    </source>
</evidence>
<evidence type="ECO:0000313" key="2">
    <source>
        <dbReference type="EMBL" id="MFC4261851.1"/>
    </source>
</evidence>
<keyword evidence="3" id="KW-1185">Reference proteome</keyword>
<organism evidence="2 3">
    <name type="scientific">Ferruginibacter yonginensis</name>
    <dbReference type="NCBI Taxonomy" id="1310416"/>
    <lineage>
        <taxon>Bacteria</taxon>
        <taxon>Pseudomonadati</taxon>
        <taxon>Bacteroidota</taxon>
        <taxon>Chitinophagia</taxon>
        <taxon>Chitinophagales</taxon>
        <taxon>Chitinophagaceae</taxon>
        <taxon>Ferruginibacter</taxon>
    </lineage>
</organism>
<comment type="caution">
    <text evidence="2">The sequence shown here is derived from an EMBL/GenBank/DDBJ whole genome shotgun (WGS) entry which is preliminary data.</text>
</comment>
<dbReference type="RefSeq" id="WP_379706926.1">
    <property type="nucleotide sequence ID" value="NZ_JBHSCZ010000001.1"/>
</dbReference>
<name>A0ABV8QPZ9_9BACT</name>
<sequence>MKSMKIALAIAVLSVPALVKAQSPVNGFMQGKGKGNVVVSYSSESYDKVFLVPTKVDGVPVFNKVTTTSVNVYGTYGISNKVDLQLSVPYIKSKGEASEQVLANLGYTNEMKGLQDISLYAKYNPYNFKIGKGNNIALLGSIGFQAPIGDYKVDQGLQSIIAIGNRATQLNTFIAAHFKGKNGTFLTGTLGYSIRGNDVPSAFISELKAGYANKHFYVDVFAASQLSSKGVDIVNEGFKGAFPLTKVNYNRIGINAYVPVVKGFGITGGFSAYVDGRNLGEASGGYGGVVYSF</sequence>
<protein>
    <recommendedName>
        <fullName evidence="4">MetA-pathway of phenol degradation</fullName>
    </recommendedName>
</protein>
<dbReference type="Proteomes" id="UP001595907">
    <property type="component" value="Unassembled WGS sequence"/>
</dbReference>
<keyword evidence="1" id="KW-0732">Signal</keyword>
<evidence type="ECO:0008006" key="4">
    <source>
        <dbReference type="Google" id="ProtNLM"/>
    </source>
</evidence>
<reference evidence="3" key="1">
    <citation type="journal article" date="2019" name="Int. J. Syst. Evol. Microbiol.">
        <title>The Global Catalogue of Microorganisms (GCM) 10K type strain sequencing project: providing services to taxonomists for standard genome sequencing and annotation.</title>
        <authorList>
            <consortium name="The Broad Institute Genomics Platform"/>
            <consortium name="The Broad Institute Genome Sequencing Center for Infectious Disease"/>
            <person name="Wu L."/>
            <person name="Ma J."/>
        </authorList>
    </citation>
    <scope>NUCLEOTIDE SEQUENCE [LARGE SCALE GENOMIC DNA]</scope>
    <source>
        <strain evidence="3">CECT 8289</strain>
    </source>
</reference>
<feature type="signal peptide" evidence="1">
    <location>
        <begin position="1"/>
        <end position="21"/>
    </location>
</feature>
<proteinExistence type="predicted"/>
<evidence type="ECO:0000256" key="1">
    <source>
        <dbReference type="SAM" id="SignalP"/>
    </source>
</evidence>
<dbReference type="EMBL" id="JBHSCZ010000001">
    <property type="protein sequence ID" value="MFC4261851.1"/>
    <property type="molecule type" value="Genomic_DNA"/>
</dbReference>
<feature type="chain" id="PRO_5046791732" description="MetA-pathway of phenol degradation" evidence="1">
    <location>
        <begin position="22"/>
        <end position="293"/>
    </location>
</feature>
<gene>
    <name evidence="2" type="ORF">ACFOWM_03090</name>
</gene>